<dbReference type="SMART" id="SM00066">
    <property type="entry name" value="GAL4"/>
    <property type="match status" value="1"/>
</dbReference>
<dbReference type="STRING" id="69771.A0A1V6PK62"/>
<dbReference type="PANTHER" id="PTHR47425">
    <property type="entry name" value="FARB-RELATED"/>
    <property type="match status" value="1"/>
</dbReference>
<accession>A0A1V6PK62</accession>
<dbReference type="InterPro" id="IPR052761">
    <property type="entry name" value="Fungal_Detox/Toxin_TFs"/>
</dbReference>
<feature type="region of interest" description="Disordered" evidence="6">
    <location>
        <begin position="72"/>
        <end position="98"/>
    </location>
</feature>
<sequence>MPPPKIYRWWKRTTRACNRCHARKVRCDGVISGQPCTNCRFYGHHCTIRSKACRKYTPDKSVVHSLEDDNIVSLSGDSDEDPHGGAGDTDALAIRANPGHPPDSCNTFDSFQQQVLVDGHTKTGETPFKEIGFLVIEDYHKLSLRQRDFLNNEGVFQVPDPTIMESLLDQYFLHVEPYLPLIGENDFWHPDTRKSGEGSRIPSDSISLFVFNSMMVACSAYLTQETLHRAGWPNNRAARKVFYDRAKTLFDFGLVKDSLSISQGSVLLAEQCLSSNNHAGCAWLDVAIHHARLLGAHNCHNFIIGLSQEKKEARMKRQLWRCIIIRDMVISMGLRVPAKITRAHFDLNDILSTVNEDFNNNPYLSQAFSMLSRSTLAQLFCLQLRLASIAMDVSTLVYSPSPDFPAWWFSLVDFRKVTDEIRRVEAELDRWAAASVASVFTLSDTLSLSSAVKSYRQLILIHYHIIRLALSQHEMLVLETCKHYADKNHYLSRIFETNDTLKRSINVICEGVKYLATMPVEMVHLPIGM</sequence>
<reference evidence="9" key="1">
    <citation type="journal article" date="2017" name="Nat. Microbiol.">
        <title>Global analysis of biosynthetic gene clusters reveals vast potential of secondary metabolite production in Penicillium species.</title>
        <authorList>
            <person name="Nielsen J.C."/>
            <person name="Grijseels S."/>
            <person name="Prigent S."/>
            <person name="Ji B."/>
            <person name="Dainat J."/>
            <person name="Nielsen K.F."/>
            <person name="Frisvad J.C."/>
            <person name="Workman M."/>
            <person name="Nielsen J."/>
        </authorList>
    </citation>
    <scope>NUCLEOTIDE SEQUENCE [LARGE SCALE GENOMIC DNA]</scope>
    <source>
        <strain evidence="9">IBT 11843</strain>
    </source>
</reference>
<name>A0A1V6PK62_PENDC</name>
<dbReference type="InterPro" id="IPR007219">
    <property type="entry name" value="XnlR_reg_dom"/>
</dbReference>
<evidence type="ECO:0000256" key="3">
    <source>
        <dbReference type="ARBA" id="ARBA00023125"/>
    </source>
</evidence>
<dbReference type="InterPro" id="IPR036864">
    <property type="entry name" value="Zn2-C6_fun-type_DNA-bd_sf"/>
</dbReference>
<evidence type="ECO:0000256" key="6">
    <source>
        <dbReference type="SAM" id="MobiDB-lite"/>
    </source>
</evidence>
<evidence type="ECO:0000259" key="7">
    <source>
        <dbReference type="PROSITE" id="PS50048"/>
    </source>
</evidence>
<evidence type="ECO:0000313" key="8">
    <source>
        <dbReference type="EMBL" id="OQD76936.1"/>
    </source>
</evidence>
<evidence type="ECO:0000256" key="2">
    <source>
        <dbReference type="ARBA" id="ARBA00023015"/>
    </source>
</evidence>
<dbReference type="GO" id="GO:0006351">
    <property type="term" value="P:DNA-templated transcription"/>
    <property type="evidence" value="ECO:0007669"/>
    <property type="project" value="InterPro"/>
</dbReference>
<gene>
    <name evidence="8" type="ORF">PENDEC_c003G06417</name>
</gene>
<keyword evidence="3" id="KW-0238">DNA-binding</keyword>
<dbReference type="Proteomes" id="UP000191522">
    <property type="component" value="Unassembled WGS sequence"/>
</dbReference>
<evidence type="ECO:0000313" key="9">
    <source>
        <dbReference type="Proteomes" id="UP000191522"/>
    </source>
</evidence>
<evidence type="ECO:0000256" key="4">
    <source>
        <dbReference type="ARBA" id="ARBA00023163"/>
    </source>
</evidence>
<dbReference type="Pfam" id="PF00172">
    <property type="entry name" value="Zn_clus"/>
    <property type="match status" value="1"/>
</dbReference>
<protein>
    <recommendedName>
        <fullName evidence="7">Zn(2)-C6 fungal-type domain-containing protein</fullName>
    </recommendedName>
</protein>
<dbReference type="CDD" id="cd12148">
    <property type="entry name" value="fungal_TF_MHR"/>
    <property type="match status" value="1"/>
</dbReference>
<keyword evidence="9" id="KW-1185">Reference proteome</keyword>
<keyword evidence="4" id="KW-0804">Transcription</keyword>
<comment type="caution">
    <text evidence="8">The sequence shown here is derived from an EMBL/GenBank/DDBJ whole genome shotgun (WGS) entry which is preliminary data.</text>
</comment>
<feature type="domain" description="Zn(2)-C6 fungal-type" evidence="7">
    <location>
        <begin position="16"/>
        <end position="48"/>
    </location>
</feature>
<dbReference type="SUPFAM" id="SSF57701">
    <property type="entry name" value="Zn2/Cys6 DNA-binding domain"/>
    <property type="match status" value="1"/>
</dbReference>
<dbReference type="GO" id="GO:0008270">
    <property type="term" value="F:zinc ion binding"/>
    <property type="evidence" value="ECO:0007669"/>
    <property type="project" value="InterPro"/>
</dbReference>
<organism evidence="8 9">
    <name type="scientific">Penicillium decumbens</name>
    <dbReference type="NCBI Taxonomy" id="69771"/>
    <lineage>
        <taxon>Eukaryota</taxon>
        <taxon>Fungi</taxon>
        <taxon>Dikarya</taxon>
        <taxon>Ascomycota</taxon>
        <taxon>Pezizomycotina</taxon>
        <taxon>Eurotiomycetes</taxon>
        <taxon>Eurotiomycetidae</taxon>
        <taxon>Eurotiales</taxon>
        <taxon>Aspergillaceae</taxon>
        <taxon>Penicillium</taxon>
    </lineage>
</organism>
<dbReference type="PROSITE" id="PS50048">
    <property type="entry name" value="ZN2_CY6_FUNGAL_2"/>
    <property type="match status" value="1"/>
</dbReference>
<dbReference type="GO" id="GO:0003677">
    <property type="term" value="F:DNA binding"/>
    <property type="evidence" value="ECO:0007669"/>
    <property type="project" value="UniProtKB-KW"/>
</dbReference>
<proteinExistence type="predicted"/>
<dbReference type="InterPro" id="IPR001138">
    <property type="entry name" value="Zn2Cys6_DnaBD"/>
</dbReference>
<evidence type="ECO:0000256" key="1">
    <source>
        <dbReference type="ARBA" id="ARBA00022723"/>
    </source>
</evidence>
<dbReference type="CDD" id="cd00067">
    <property type="entry name" value="GAL4"/>
    <property type="match status" value="1"/>
</dbReference>
<dbReference type="Gene3D" id="4.10.240.10">
    <property type="entry name" value="Zn(2)-C6 fungal-type DNA-binding domain"/>
    <property type="match status" value="1"/>
</dbReference>
<dbReference type="PROSITE" id="PS00463">
    <property type="entry name" value="ZN2_CY6_FUNGAL_1"/>
    <property type="match status" value="1"/>
</dbReference>
<dbReference type="OrthoDB" id="4161332at2759"/>
<dbReference type="AlphaFoldDB" id="A0A1V6PK62"/>
<keyword evidence="5" id="KW-0539">Nucleus</keyword>
<evidence type="ECO:0000256" key="5">
    <source>
        <dbReference type="ARBA" id="ARBA00023242"/>
    </source>
</evidence>
<dbReference type="GO" id="GO:0000981">
    <property type="term" value="F:DNA-binding transcription factor activity, RNA polymerase II-specific"/>
    <property type="evidence" value="ECO:0007669"/>
    <property type="project" value="InterPro"/>
</dbReference>
<dbReference type="Pfam" id="PF04082">
    <property type="entry name" value="Fungal_trans"/>
    <property type="match status" value="1"/>
</dbReference>
<dbReference type="PANTHER" id="PTHR47425:SF2">
    <property type="entry name" value="FARB-RELATED"/>
    <property type="match status" value="1"/>
</dbReference>
<keyword evidence="1" id="KW-0479">Metal-binding</keyword>
<dbReference type="OMA" id="HMEDFLL"/>
<dbReference type="EMBL" id="MDYL01000003">
    <property type="protein sequence ID" value="OQD76936.1"/>
    <property type="molecule type" value="Genomic_DNA"/>
</dbReference>
<keyword evidence="2" id="KW-0805">Transcription regulation</keyword>